<keyword evidence="2" id="KW-1185">Reference proteome</keyword>
<reference evidence="1" key="1">
    <citation type="submission" date="2017-07" db="EMBL/GenBank/DDBJ databases">
        <title>Taro Niue Genome Assembly and Annotation.</title>
        <authorList>
            <person name="Atibalentja N."/>
            <person name="Keating K."/>
            <person name="Fields C.J."/>
        </authorList>
    </citation>
    <scope>NUCLEOTIDE SEQUENCE</scope>
    <source>
        <strain evidence="1">Niue_2</strain>
        <tissue evidence="1">Leaf</tissue>
    </source>
</reference>
<dbReference type="Proteomes" id="UP000652761">
    <property type="component" value="Unassembled WGS sequence"/>
</dbReference>
<accession>A0A843UAQ8</accession>
<dbReference type="EMBL" id="NMUH01000342">
    <property type="protein sequence ID" value="MQL77289.1"/>
    <property type="molecule type" value="Genomic_DNA"/>
</dbReference>
<dbReference type="AlphaFoldDB" id="A0A843UAQ8"/>
<evidence type="ECO:0000313" key="1">
    <source>
        <dbReference type="EMBL" id="MQL77289.1"/>
    </source>
</evidence>
<organism evidence="1 2">
    <name type="scientific">Colocasia esculenta</name>
    <name type="common">Wild taro</name>
    <name type="synonym">Arum esculentum</name>
    <dbReference type="NCBI Taxonomy" id="4460"/>
    <lineage>
        <taxon>Eukaryota</taxon>
        <taxon>Viridiplantae</taxon>
        <taxon>Streptophyta</taxon>
        <taxon>Embryophyta</taxon>
        <taxon>Tracheophyta</taxon>
        <taxon>Spermatophyta</taxon>
        <taxon>Magnoliopsida</taxon>
        <taxon>Liliopsida</taxon>
        <taxon>Araceae</taxon>
        <taxon>Aroideae</taxon>
        <taxon>Colocasieae</taxon>
        <taxon>Colocasia</taxon>
    </lineage>
</organism>
<name>A0A843UAQ8_COLES</name>
<proteinExistence type="predicted"/>
<comment type="caution">
    <text evidence="1">The sequence shown here is derived from an EMBL/GenBank/DDBJ whole genome shotgun (WGS) entry which is preliminary data.</text>
</comment>
<sequence>MVEEASRGLSKAEEWKTHETCQNEEAGLHLLTLDEPRKSSLEILRCTPHLKIVPFGWERGRKIFGDLLLSVVFATGTCKRRGRGSSINGEEKGRVEELFMAEELWNAHTKPFFFPFSSVATCTNHPLEVDQRVLAEGLIGVNPWPLRWCQRPTMDANTHSGVQRSGRQLLCPACAAELLSSETRHGNHWGDVPQRLRSCQVGMVSG</sequence>
<gene>
    <name evidence="1" type="ORF">Taro_009685</name>
</gene>
<evidence type="ECO:0000313" key="2">
    <source>
        <dbReference type="Proteomes" id="UP000652761"/>
    </source>
</evidence>
<protein>
    <submittedName>
        <fullName evidence="1">Uncharacterized protein</fullName>
    </submittedName>
</protein>